<evidence type="ECO:0000259" key="2">
    <source>
        <dbReference type="Pfam" id="PF07589"/>
    </source>
</evidence>
<keyword evidence="4" id="KW-1185">Reference proteome</keyword>
<gene>
    <name evidence="3" type="ORF">SAMN05216402_0734</name>
</gene>
<organism evidence="3 4">
    <name type="scientific">Nitrosospira multiformis</name>
    <dbReference type="NCBI Taxonomy" id="1231"/>
    <lineage>
        <taxon>Bacteria</taxon>
        <taxon>Pseudomonadati</taxon>
        <taxon>Pseudomonadota</taxon>
        <taxon>Betaproteobacteria</taxon>
        <taxon>Nitrosomonadales</taxon>
        <taxon>Nitrosomonadaceae</taxon>
        <taxon>Nitrosospira</taxon>
    </lineage>
</organism>
<feature type="signal peptide" evidence="1">
    <location>
        <begin position="1"/>
        <end position="20"/>
    </location>
</feature>
<reference evidence="3 4" key="1">
    <citation type="submission" date="2016-10" db="EMBL/GenBank/DDBJ databases">
        <authorList>
            <person name="Varghese N."/>
            <person name="Submissions S."/>
        </authorList>
    </citation>
    <scope>NUCLEOTIDE SEQUENCE [LARGE SCALE GENOMIC DNA]</scope>
    <source>
        <strain evidence="3 4">Nl1</strain>
    </source>
</reference>
<feature type="chain" id="PRO_5046249057" evidence="1">
    <location>
        <begin position="21"/>
        <end position="214"/>
    </location>
</feature>
<dbReference type="Pfam" id="PF07589">
    <property type="entry name" value="PEP-CTERM"/>
    <property type="match status" value="1"/>
</dbReference>
<protein>
    <submittedName>
        <fullName evidence="3">PEP-CTERM protein-sorting domain-containing protein</fullName>
    </submittedName>
</protein>
<sequence length="214" mass="22126">MKLKALFIACTMSLALPAHAALTSSATDILDPQSIDFENFDGLITSGPEIVAPGVSFTGTPNSILGAYIADLGSNGIWGAGNHFAGTDIIGTLNFTFVNGLTQAAGAFLNSYDGSPVVISILGDNHQIIESHTVSMDTPDGLNSGSFFGITRTSADIRSISFSGQGLVVDDVTFATPIPEPEAYAMLLAGLGLVGWTARRRKTAISSNNPESAG</sequence>
<dbReference type="Proteomes" id="UP000183471">
    <property type="component" value="Unassembled WGS sequence"/>
</dbReference>
<evidence type="ECO:0000313" key="3">
    <source>
        <dbReference type="EMBL" id="SDQ40745.1"/>
    </source>
</evidence>
<keyword evidence="1" id="KW-0732">Signal</keyword>
<name>A0ABY0T7V1_9PROT</name>
<evidence type="ECO:0000313" key="4">
    <source>
        <dbReference type="Proteomes" id="UP000183471"/>
    </source>
</evidence>
<dbReference type="RefSeq" id="WP_074630840.1">
    <property type="nucleotide sequence ID" value="NZ_FNKY01000001.1"/>
</dbReference>
<dbReference type="EMBL" id="FNKY01000001">
    <property type="protein sequence ID" value="SDQ40745.1"/>
    <property type="molecule type" value="Genomic_DNA"/>
</dbReference>
<comment type="caution">
    <text evidence="3">The sequence shown here is derived from an EMBL/GenBank/DDBJ whole genome shotgun (WGS) entry which is preliminary data.</text>
</comment>
<accession>A0ABY0T7V1</accession>
<feature type="domain" description="Ice-binding protein C-terminal" evidence="2">
    <location>
        <begin position="177"/>
        <end position="201"/>
    </location>
</feature>
<proteinExistence type="predicted"/>
<dbReference type="NCBIfam" id="TIGR02595">
    <property type="entry name" value="PEP_CTERM"/>
    <property type="match status" value="1"/>
</dbReference>
<dbReference type="InterPro" id="IPR013424">
    <property type="entry name" value="Ice-binding_C"/>
</dbReference>
<evidence type="ECO:0000256" key="1">
    <source>
        <dbReference type="SAM" id="SignalP"/>
    </source>
</evidence>